<dbReference type="AlphaFoldDB" id="A0AAW2GCV1"/>
<name>A0AAW2GCV1_9HYME</name>
<feature type="compositionally biased region" description="Basic residues" evidence="1">
    <location>
        <begin position="75"/>
        <end position="87"/>
    </location>
</feature>
<protein>
    <submittedName>
        <fullName evidence="2">Uncharacterized protein</fullName>
    </submittedName>
</protein>
<dbReference type="Proteomes" id="UP001430953">
    <property type="component" value="Unassembled WGS sequence"/>
</dbReference>
<evidence type="ECO:0000256" key="1">
    <source>
        <dbReference type="SAM" id="MobiDB-lite"/>
    </source>
</evidence>
<sequence length="165" mass="19842">MLYSISLATKRYTEKRSKFAEWLLKRGAICREVRVCISQFTIRSRSRVTRARHLSKIDNRVMLTREARSNGSKINRARPRNDKKKKKKKRYACAAVRLFGHSSYHDRNEEVLHACRRYAVEFRFEVLQPSVRRRLKPRLPGYYIVQRKTPRLEVARWLGLRKPRR</sequence>
<reference evidence="2 3" key="1">
    <citation type="submission" date="2023-03" db="EMBL/GenBank/DDBJ databases">
        <title>High recombination rates correlate with genetic variation in Cardiocondyla obscurior ants.</title>
        <authorList>
            <person name="Errbii M."/>
        </authorList>
    </citation>
    <scope>NUCLEOTIDE SEQUENCE [LARGE SCALE GENOMIC DNA]</scope>
    <source>
        <strain evidence="2">Alpha-2009</strain>
        <tissue evidence="2">Whole body</tissue>
    </source>
</reference>
<evidence type="ECO:0000313" key="2">
    <source>
        <dbReference type="EMBL" id="KAL0126039.1"/>
    </source>
</evidence>
<organism evidence="2 3">
    <name type="scientific">Cardiocondyla obscurior</name>
    <dbReference type="NCBI Taxonomy" id="286306"/>
    <lineage>
        <taxon>Eukaryota</taxon>
        <taxon>Metazoa</taxon>
        <taxon>Ecdysozoa</taxon>
        <taxon>Arthropoda</taxon>
        <taxon>Hexapoda</taxon>
        <taxon>Insecta</taxon>
        <taxon>Pterygota</taxon>
        <taxon>Neoptera</taxon>
        <taxon>Endopterygota</taxon>
        <taxon>Hymenoptera</taxon>
        <taxon>Apocrita</taxon>
        <taxon>Aculeata</taxon>
        <taxon>Formicoidea</taxon>
        <taxon>Formicidae</taxon>
        <taxon>Myrmicinae</taxon>
        <taxon>Cardiocondyla</taxon>
    </lineage>
</organism>
<proteinExistence type="predicted"/>
<feature type="region of interest" description="Disordered" evidence="1">
    <location>
        <begin position="68"/>
        <end position="87"/>
    </location>
</feature>
<accession>A0AAW2GCV1</accession>
<keyword evidence="3" id="KW-1185">Reference proteome</keyword>
<gene>
    <name evidence="2" type="ORF">PUN28_004851</name>
</gene>
<comment type="caution">
    <text evidence="2">The sequence shown here is derived from an EMBL/GenBank/DDBJ whole genome shotgun (WGS) entry which is preliminary data.</text>
</comment>
<dbReference type="EMBL" id="JADYXP020000004">
    <property type="protein sequence ID" value="KAL0126039.1"/>
    <property type="molecule type" value="Genomic_DNA"/>
</dbReference>
<evidence type="ECO:0000313" key="3">
    <source>
        <dbReference type="Proteomes" id="UP001430953"/>
    </source>
</evidence>